<sequence length="189" mass="21911">MHHVNPKATLAEAYESIKTYFDYDAFYFNDWTSTTLNGVRRENPDKTLEEAVELLVEKLDLCQRALAPHFNGRASLNTAIVSACSKSPEMRETIMEVGPSTSFETLVTGLRRRAAFLQWEAVDRQESRSRPQRVVGKCFICRKKNCRSCNHSEEDRREARELLDRHQHIPDKAFRAFLIDYENSPIISR</sequence>
<accession>A0A9Q3H1Q3</accession>
<reference evidence="1" key="1">
    <citation type="submission" date="2021-03" db="EMBL/GenBank/DDBJ databases">
        <title>Draft genome sequence of rust myrtle Austropuccinia psidii MF-1, a brazilian biotype.</title>
        <authorList>
            <person name="Quecine M.C."/>
            <person name="Pachon D.M.R."/>
            <person name="Bonatelli M.L."/>
            <person name="Correr F.H."/>
            <person name="Franceschini L.M."/>
            <person name="Leite T.F."/>
            <person name="Margarido G.R.A."/>
            <person name="Almeida C.A."/>
            <person name="Ferrarezi J.A."/>
            <person name="Labate C.A."/>
        </authorList>
    </citation>
    <scope>NUCLEOTIDE SEQUENCE</scope>
    <source>
        <strain evidence="1">MF-1</strain>
    </source>
</reference>
<gene>
    <name evidence="1" type="ORF">O181_025965</name>
</gene>
<organism evidence="1 2">
    <name type="scientific">Austropuccinia psidii MF-1</name>
    <dbReference type="NCBI Taxonomy" id="1389203"/>
    <lineage>
        <taxon>Eukaryota</taxon>
        <taxon>Fungi</taxon>
        <taxon>Dikarya</taxon>
        <taxon>Basidiomycota</taxon>
        <taxon>Pucciniomycotina</taxon>
        <taxon>Pucciniomycetes</taxon>
        <taxon>Pucciniales</taxon>
        <taxon>Sphaerophragmiaceae</taxon>
        <taxon>Austropuccinia</taxon>
    </lineage>
</organism>
<name>A0A9Q3H1Q3_9BASI</name>
<protein>
    <submittedName>
        <fullName evidence="1">Uncharacterized protein</fullName>
    </submittedName>
</protein>
<dbReference type="EMBL" id="AVOT02008556">
    <property type="protein sequence ID" value="MBW0486250.1"/>
    <property type="molecule type" value="Genomic_DNA"/>
</dbReference>
<evidence type="ECO:0000313" key="2">
    <source>
        <dbReference type="Proteomes" id="UP000765509"/>
    </source>
</evidence>
<keyword evidence="2" id="KW-1185">Reference proteome</keyword>
<proteinExistence type="predicted"/>
<comment type="caution">
    <text evidence="1">The sequence shown here is derived from an EMBL/GenBank/DDBJ whole genome shotgun (WGS) entry which is preliminary data.</text>
</comment>
<dbReference type="Proteomes" id="UP000765509">
    <property type="component" value="Unassembled WGS sequence"/>
</dbReference>
<evidence type="ECO:0000313" key="1">
    <source>
        <dbReference type="EMBL" id="MBW0486250.1"/>
    </source>
</evidence>
<dbReference type="AlphaFoldDB" id="A0A9Q3H1Q3"/>
<dbReference type="OrthoDB" id="3787051at2759"/>